<protein>
    <recommendedName>
        <fullName evidence="1">Ribbon-helix-helix protein CopG domain-containing protein</fullName>
    </recommendedName>
</protein>
<dbReference type="InterPro" id="IPR002145">
    <property type="entry name" value="CopG"/>
</dbReference>
<evidence type="ECO:0000313" key="2">
    <source>
        <dbReference type="EMBL" id="MBK1631154.1"/>
    </source>
</evidence>
<accession>A0ABS1CH03</accession>
<organism evidence="2 3">
    <name type="scientific">Thiohalocapsa halophila</name>
    <dbReference type="NCBI Taxonomy" id="69359"/>
    <lineage>
        <taxon>Bacteria</taxon>
        <taxon>Pseudomonadati</taxon>
        <taxon>Pseudomonadota</taxon>
        <taxon>Gammaproteobacteria</taxon>
        <taxon>Chromatiales</taxon>
        <taxon>Chromatiaceae</taxon>
        <taxon>Thiohalocapsa</taxon>
    </lineage>
</organism>
<dbReference type="Proteomes" id="UP000748752">
    <property type="component" value="Unassembled WGS sequence"/>
</dbReference>
<keyword evidence="3" id="KW-1185">Reference proteome</keyword>
<proteinExistence type="predicted"/>
<gene>
    <name evidence="2" type="ORF">CKO31_10455</name>
</gene>
<sequence>MLSVRLDKDTEDRLQSVCGRLGLTKSEAVKQSLEQWLRGFEPAPDAFDLGEDLFDQGAAAEPPTDPLRRQIWERLHEKYRPG</sequence>
<dbReference type="RefSeq" id="WP_200236903.1">
    <property type="nucleotide sequence ID" value="NZ_NRRV01000022.1"/>
</dbReference>
<dbReference type="Pfam" id="PF01402">
    <property type="entry name" value="RHH_1"/>
    <property type="match status" value="1"/>
</dbReference>
<comment type="caution">
    <text evidence="2">The sequence shown here is derived from an EMBL/GenBank/DDBJ whole genome shotgun (WGS) entry which is preliminary data.</text>
</comment>
<name>A0ABS1CH03_9GAMM</name>
<reference evidence="2 3" key="1">
    <citation type="journal article" date="2020" name="Microorganisms">
        <title>Osmotic Adaptation and Compatible Solute Biosynthesis of Phototrophic Bacteria as Revealed from Genome Analyses.</title>
        <authorList>
            <person name="Imhoff J.F."/>
            <person name="Rahn T."/>
            <person name="Kunzel S."/>
            <person name="Keller A."/>
            <person name="Neulinger S.C."/>
        </authorList>
    </citation>
    <scope>NUCLEOTIDE SEQUENCE [LARGE SCALE GENOMIC DNA]</scope>
    <source>
        <strain evidence="2 3">DSM 6210</strain>
    </source>
</reference>
<dbReference type="SUPFAM" id="SSF47598">
    <property type="entry name" value="Ribbon-helix-helix"/>
    <property type="match status" value="1"/>
</dbReference>
<dbReference type="EMBL" id="NRRV01000022">
    <property type="protein sequence ID" value="MBK1631154.1"/>
    <property type="molecule type" value="Genomic_DNA"/>
</dbReference>
<feature type="domain" description="Ribbon-helix-helix protein CopG" evidence="1">
    <location>
        <begin position="2"/>
        <end position="37"/>
    </location>
</feature>
<dbReference type="InterPro" id="IPR010985">
    <property type="entry name" value="Ribbon_hlx_hlx"/>
</dbReference>
<evidence type="ECO:0000259" key="1">
    <source>
        <dbReference type="Pfam" id="PF01402"/>
    </source>
</evidence>
<evidence type="ECO:0000313" key="3">
    <source>
        <dbReference type="Proteomes" id="UP000748752"/>
    </source>
</evidence>